<evidence type="ECO:0000259" key="7">
    <source>
        <dbReference type="PROSITE" id="PS50103"/>
    </source>
</evidence>
<dbReference type="PANTHER" id="PTHR11224">
    <property type="entry name" value="MAKORIN-RELATED"/>
    <property type="match status" value="1"/>
</dbReference>
<dbReference type="SUPFAM" id="SSF57850">
    <property type="entry name" value="RING/U-box"/>
    <property type="match status" value="1"/>
</dbReference>
<evidence type="ECO:0000313" key="9">
    <source>
        <dbReference type="EMBL" id="AID46656.1"/>
    </source>
</evidence>
<feature type="domain" description="RING-type" evidence="6">
    <location>
        <begin position="204"/>
        <end position="250"/>
    </location>
</feature>
<dbReference type="PROSITE" id="PS51301">
    <property type="entry name" value="KILA_N"/>
    <property type="match status" value="1"/>
</dbReference>
<dbReference type="InterPro" id="IPR018957">
    <property type="entry name" value="Znf_C3HC4_RING-type"/>
</dbReference>
<accession>A0A068EEN9</accession>
<dbReference type="PROSITE" id="PS50103">
    <property type="entry name" value="ZF_C3H1"/>
    <property type="match status" value="1"/>
</dbReference>
<dbReference type="EMBL" id="KJ801920">
    <property type="protein sequence ID" value="AID46656.1"/>
    <property type="molecule type" value="Genomic_DNA"/>
</dbReference>
<proteinExistence type="predicted"/>
<dbReference type="InterPro" id="IPR017907">
    <property type="entry name" value="Znf_RING_CS"/>
</dbReference>
<evidence type="ECO:0000256" key="1">
    <source>
        <dbReference type="ARBA" id="ARBA00022679"/>
    </source>
</evidence>
<evidence type="ECO:0000259" key="6">
    <source>
        <dbReference type="PROSITE" id="PS50089"/>
    </source>
</evidence>
<dbReference type="InterPro" id="IPR000571">
    <property type="entry name" value="Znf_CCCH"/>
</dbReference>
<dbReference type="InterPro" id="IPR017880">
    <property type="entry name" value="KilA_N"/>
</dbReference>
<dbReference type="Proteomes" id="UP000101521">
    <property type="component" value="Segment"/>
</dbReference>
<dbReference type="InterPro" id="IPR001841">
    <property type="entry name" value="Znf_RING"/>
</dbReference>
<dbReference type="KEGG" id="vg:19737877"/>
<dbReference type="PANTHER" id="PTHR11224:SF10">
    <property type="entry name" value="IP09428P-RELATED"/>
    <property type="match status" value="1"/>
</dbReference>
<evidence type="ECO:0000259" key="8">
    <source>
        <dbReference type="PROSITE" id="PS51301"/>
    </source>
</evidence>
<reference evidence="9 10" key="1">
    <citation type="journal article" date="2014" name="BMC Genomics">
        <title>The complete genome sequences of poxviruses isolated from a penguin and a pigeon in South Africa and comparison to other sequenced avipoxviruses.</title>
        <authorList>
            <person name="Offerman K."/>
            <person name="Carulei O."/>
            <person name="van der Walt A.P."/>
            <person name="Douglass N."/>
            <person name="Williamson A.L."/>
        </authorList>
    </citation>
    <scope>NUCLEOTIDE SEQUENCE [LARGE SCALE GENOMIC DNA]</scope>
    <source>
        <strain evidence="9">FeP2</strain>
    </source>
</reference>
<feature type="zinc finger region" description="C3H1-type" evidence="5">
    <location>
        <begin position="130"/>
        <end position="158"/>
    </location>
</feature>
<dbReference type="PROSITE" id="PS00518">
    <property type="entry name" value="ZF_RING_1"/>
    <property type="match status" value="1"/>
</dbReference>
<protein>
    <submittedName>
        <fullName evidence="9">N1R/p28 family protein</fullName>
    </submittedName>
</protein>
<dbReference type="GO" id="GO:0008270">
    <property type="term" value="F:zinc ion binding"/>
    <property type="evidence" value="ECO:0007669"/>
    <property type="project" value="UniProtKB-KW"/>
</dbReference>
<name>A0A068EEN9_9POXV</name>
<evidence type="ECO:0000256" key="5">
    <source>
        <dbReference type="PROSITE-ProRule" id="PRU00723"/>
    </source>
</evidence>
<dbReference type="InterPro" id="IPR045072">
    <property type="entry name" value="MKRN-like"/>
</dbReference>
<keyword evidence="1" id="KW-0808">Transferase</keyword>
<organism evidence="9 10">
    <name type="scientific">Pigeonpox virus</name>
    <dbReference type="NCBI Taxonomy" id="10264"/>
    <lineage>
        <taxon>Viruses</taxon>
        <taxon>Varidnaviria</taxon>
        <taxon>Bamfordvirae</taxon>
        <taxon>Nucleocytoviricota</taxon>
        <taxon>Pokkesviricetes</taxon>
        <taxon>Chitovirales</taxon>
        <taxon>Poxviridae</taxon>
        <taxon>Chordopoxvirinae</taxon>
        <taxon>Avipoxvirus</taxon>
        <taxon>Avipoxvirus pigeonpox</taxon>
    </lineage>
</organism>
<feature type="domain" description="C3H1-type" evidence="7">
    <location>
        <begin position="130"/>
        <end position="158"/>
    </location>
</feature>
<keyword evidence="2 5" id="KW-0479">Metal-binding</keyword>
<evidence type="ECO:0000313" key="10">
    <source>
        <dbReference type="Proteomes" id="UP000101521"/>
    </source>
</evidence>
<dbReference type="InterPro" id="IPR013083">
    <property type="entry name" value="Znf_RING/FYVE/PHD"/>
</dbReference>
<evidence type="ECO:0000256" key="4">
    <source>
        <dbReference type="ARBA" id="ARBA00022833"/>
    </source>
</evidence>
<dbReference type="Pfam" id="PF00097">
    <property type="entry name" value="zf-C3HC4"/>
    <property type="match status" value="1"/>
</dbReference>
<dbReference type="GeneID" id="19737877"/>
<keyword evidence="10" id="KW-1185">Reference proteome</keyword>
<keyword evidence="3 5" id="KW-0863">Zinc-finger</keyword>
<keyword evidence="4 5" id="KW-0862">Zinc</keyword>
<sequence>MSHLYLNNEDTEYRVIDDNGFSIILLKHTDYINVTKLCKINNREFYRWKRLVSAERIIETVSQDIADQGFEFPLVYMYRKGNEEFYGFYAHPQLALYIARWISEDVFNRIKRLINSYTISDKNVSVKYFSYREELCPDAVIGECCKTKSSCEYIHGDVCDICGFEALHPTDIDKRLTHEKICMQILCKEDITYDKDNSTDDDKCGICLDTIKGKKKSYGILSDCKHMFCIDCIKTWMGTINSKKQCPECRVPSKYIIQSPIWTVDKSCKNQLRVSYNTIYIKSR</sequence>
<gene>
    <name evidence="9" type="ORF">fep_152</name>
</gene>
<dbReference type="GO" id="GO:0061630">
    <property type="term" value="F:ubiquitin protein ligase activity"/>
    <property type="evidence" value="ECO:0007669"/>
    <property type="project" value="InterPro"/>
</dbReference>
<evidence type="ECO:0000256" key="3">
    <source>
        <dbReference type="ARBA" id="ARBA00022771"/>
    </source>
</evidence>
<dbReference type="PROSITE" id="PS50089">
    <property type="entry name" value="ZF_RING_2"/>
    <property type="match status" value="1"/>
</dbReference>
<feature type="domain" description="KilA-N" evidence="8">
    <location>
        <begin position="12"/>
        <end position="117"/>
    </location>
</feature>
<dbReference type="RefSeq" id="YP_009046380.1">
    <property type="nucleotide sequence ID" value="NC_024447.1"/>
</dbReference>
<dbReference type="InterPro" id="IPR018004">
    <property type="entry name" value="KilA/APSES_HTH"/>
</dbReference>
<dbReference type="GO" id="GO:0000209">
    <property type="term" value="P:protein polyubiquitination"/>
    <property type="evidence" value="ECO:0007669"/>
    <property type="project" value="InterPro"/>
</dbReference>
<dbReference type="Pfam" id="PF04383">
    <property type="entry name" value="KilA-N"/>
    <property type="match status" value="1"/>
</dbReference>
<dbReference type="Gene3D" id="3.30.40.10">
    <property type="entry name" value="Zinc/RING finger domain, C3HC4 (zinc finger)"/>
    <property type="match status" value="1"/>
</dbReference>
<evidence type="ECO:0000256" key="2">
    <source>
        <dbReference type="ARBA" id="ARBA00022723"/>
    </source>
</evidence>
<dbReference type="SMART" id="SM00184">
    <property type="entry name" value="RING"/>
    <property type="match status" value="1"/>
</dbReference>